<sequence>MIKLIKLFSDPEIFNPIIFKSGLNLILGEKSESSNKTNGVGKSISIEFLNYCLLKKASDSRVLNIPTELIDPSTNIKLELYIHSHHLTIIRNIGDPDKVAILINDLEKTFDSLEDASEYLGNLYFEGFLDYKVKISLRNLLAPIIRDEKSEFKDIIKCYDTDKNIPRDYKPHLFFLGLNLDLYSEIRKIIDSLEKKTKYASETKKLLTNNQQIKISEAKARLNELDHEVASINNSIEKLRNKDSYDLIQTEIIALETKVSELRTIQKATQFEIKQIESLPIPEDISEQEIKILFNNFKEGLGDIVSKSIEEVKVFKNKIDGFRNYLVGERLAILKEGLFTLNSELRVLDESYTEKLSLIEKGELLKDLKTSLNIFNNKNEELNNLKALINRFDIAENEKEELKILKNNKLHEFRDKILEKQEVIKSFEQTILLVHERIMDNRKAHFEIQTVNKANVKDFLYFDLRTDDDGSHSTDRVKVLIYDIALLFNEQTSKRHPKFLVHDNIFDIDQDSLEKSLIFLHNQEKNNLNDFQYILTLNRDILEAIEQTNKLGFNIENYKRASYTKENRFLKKKYTEVKRRK</sequence>
<organism evidence="3 4">
    <name type="scientific">Leptospira bouyouniensis</name>
    <dbReference type="NCBI Taxonomy" id="2484911"/>
    <lineage>
        <taxon>Bacteria</taxon>
        <taxon>Pseudomonadati</taxon>
        <taxon>Spirochaetota</taxon>
        <taxon>Spirochaetia</taxon>
        <taxon>Leptospirales</taxon>
        <taxon>Leptospiraceae</taxon>
        <taxon>Leptospira</taxon>
    </lineage>
</organism>
<evidence type="ECO:0000256" key="1">
    <source>
        <dbReference type="SAM" id="Coils"/>
    </source>
</evidence>
<feature type="domain" description="DUF2326" evidence="2">
    <location>
        <begin position="435"/>
        <end position="560"/>
    </location>
</feature>
<gene>
    <name evidence="3" type="ORF">EHQ43_18570</name>
</gene>
<protein>
    <submittedName>
        <fullName evidence="3">DUF2326 domain-containing protein</fullName>
    </submittedName>
</protein>
<dbReference type="Pfam" id="PF10088">
    <property type="entry name" value="DUF2326"/>
    <property type="match status" value="1"/>
</dbReference>
<dbReference type="RefSeq" id="WP_135772001.1">
    <property type="nucleotide sequence ID" value="NZ_RQFT01000016.1"/>
</dbReference>
<comment type="caution">
    <text evidence="3">The sequence shown here is derived from an EMBL/GenBank/DDBJ whole genome shotgun (WGS) entry which is preliminary data.</text>
</comment>
<proteinExistence type="predicted"/>
<evidence type="ECO:0000313" key="3">
    <source>
        <dbReference type="EMBL" id="TGL01907.1"/>
    </source>
</evidence>
<dbReference type="InterPro" id="IPR027417">
    <property type="entry name" value="P-loop_NTPase"/>
</dbReference>
<evidence type="ECO:0000313" key="4">
    <source>
        <dbReference type="Proteomes" id="UP000297641"/>
    </source>
</evidence>
<dbReference type="EMBL" id="RQFT01000016">
    <property type="protein sequence ID" value="TGL01907.1"/>
    <property type="molecule type" value="Genomic_DNA"/>
</dbReference>
<accession>A0A7I0HN04</accession>
<feature type="coiled-coil region" evidence="1">
    <location>
        <begin position="208"/>
        <end position="242"/>
    </location>
</feature>
<keyword evidence="1" id="KW-0175">Coiled coil</keyword>
<name>A0A7I0HN04_9LEPT</name>
<dbReference type="Gene3D" id="3.40.50.300">
    <property type="entry name" value="P-loop containing nucleotide triphosphate hydrolases"/>
    <property type="match status" value="1"/>
</dbReference>
<dbReference type="Proteomes" id="UP000297641">
    <property type="component" value="Unassembled WGS sequence"/>
</dbReference>
<evidence type="ECO:0000259" key="2">
    <source>
        <dbReference type="Pfam" id="PF10088"/>
    </source>
</evidence>
<reference evidence="3 4" key="1">
    <citation type="journal article" date="2019" name="PLoS Negl. Trop. Dis.">
        <title>Revisiting the worldwide diversity of Leptospira species in the environment.</title>
        <authorList>
            <person name="Vincent A.T."/>
            <person name="Schiettekatte O."/>
            <person name="Bourhy P."/>
            <person name="Veyrier F.J."/>
            <person name="Picardeau M."/>
        </authorList>
    </citation>
    <scope>NUCLEOTIDE SEQUENCE [LARGE SCALE GENOMIC DNA]</scope>
    <source>
        <strain evidence="3 4">201800273</strain>
    </source>
</reference>
<feature type="coiled-coil region" evidence="1">
    <location>
        <begin position="365"/>
        <end position="412"/>
    </location>
</feature>
<dbReference type="InterPro" id="IPR018760">
    <property type="entry name" value="DUF2326"/>
</dbReference>
<dbReference type="AlphaFoldDB" id="A0A7I0HN04"/>